<dbReference type="PANTHER" id="PTHR43434">
    <property type="entry name" value="PHOSPHOGLYCOLATE PHOSPHATASE"/>
    <property type="match status" value="1"/>
</dbReference>
<name>A0A543AWB4_9ACTN</name>
<dbReference type="InterPro" id="IPR023214">
    <property type="entry name" value="HAD_sf"/>
</dbReference>
<dbReference type="InterPro" id="IPR036412">
    <property type="entry name" value="HAD-like_sf"/>
</dbReference>
<comment type="caution">
    <text evidence="1">The sequence shown here is derived from an EMBL/GenBank/DDBJ whole genome shotgun (WGS) entry which is preliminary data.</text>
</comment>
<dbReference type="InterPro" id="IPR050155">
    <property type="entry name" value="HAD-like_hydrolase_sf"/>
</dbReference>
<dbReference type="InterPro" id="IPR023198">
    <property type="entry name" value="PGP-like_dom2"/>
</dbReference>
<proteinExistence type="predicted"/>
<dbReference type="GO" id="GO:0006281">
    <property type="term" value="P:DNA repair"/>
    <property type="evidence" value="ECO:0007669"/>
    <property type="project" value="TreeGrafter"/>
</dbReference>
<reference evidence="1 2" key="1">
    <citation type="submission" date="2019-06" db="EMBL/GenBank/DDBJ databases">
        <title>Sequencing the genomes of 1000 actinobacteria strains.</title>
        <authorList>
            <person name="Klenk H.-P."/>
        </authorList>
    </citation>
    <scope>NUCLEOTIDE SEQUENCE [LARGE SCALE GENOMIC DNA]</scope>
    <source>
        <strain evidence="1 2">DSM 45928</strain>
    </source>
</reference>
<accession>A0A543AWB4</accession>
<dbReference type="GO" id="GO:0005829">
    <property type="term" value="C:cytosol"/>
    <property type="evidence" value="ECO:0007669"/>
    <property type="project" value="TreeGrafter"/>
</dbReference>
<evidence type="ECO:0000313" key="1">
    <source>
        <dbReference type="EMBL" id="TQL76861.1"/>
    </source>
</evidence>
<evidence type="ECO:0000313" key="2">
    <source>
        <dbReference type="Proteomes" id="UP000317043"/>
    </source>
</evidence>
<dbReference type="GO" id="GO:0008967">
    <property type="term" value="F:phosphoglycolate phosphatase activity"/>
    <property type="evidence" value="ECO:0007669"/>
    <property type="project" value="TreeGrafter"/>
</dbReference>
<dbReference type="InterPro" id="IPR041492">
    <property type="entry name" value="HAD_2"/>
</dbReference>
<dbReference type="Gene3D" id="3.40.50.1000">
    <property type="entry name" value="HAD superfamily/HAD-like"/>
    <property type="match status" value="2"/>
</dbReference>
<dbReference type="Proteomes" id="UP000317043">
    <property type="component" value="Unassembled WGS sequence"/>
</dbReference>
<protein>
    <submittedName>
        <fullName evidence="1">Phosphoglycolate phosphatase</fullName>
    </submittedName>
</protein>
<keyword evidence="2" id="KW-1185">Reference proteome</keyword>
<organism evidence="1 2">
    <name type="scientific">Stackebrandtia endophytica</name>
    <dbReference type="NCBI Taxonomy" id="1496996"/>
    <lineage>
        <taxon>Bacteria</taxon>
        <taxon>Bacillati</taxon>
        <taxon>Actinomycetota</taxon>
        <taxon>Actinomycetes</taxon>
        <taxon>Glycomycetales</taxon>
        <taxon>Glycomycetaceae</taxon>
        <taxon>Stackebrandtia</taxon>
    </lineage>
</organism>
<dbReference type="PANTHER" id="PTHR43434:SF1">
    <property type="entry name" value="PHOSPHOGLYCOLATE PHOSPHATASE"/>
    <property type="match status" value="1"/>
</dbReference>
<dbReference type="AlphaFoldDB" id="A0A543AWB4"/>
<dbReference type="Pfam" id="PF13419">
    <property type="entry name" value="HAD_2"/>
    <property type="match status" value="1"/>
</dbReference>
<gene>
    <name evidence="1" type="ORF">FB566_2403</name>
</gene>
<sequence length="203" mass="21141">MTAPLVVGFDLDMTLFDTRPAIGATLAAVAADLGVEFDVELFLSELGPPLDVMVGQQLPKSQVAAFVDRYRDIYHLHGLPAAKLLSGARESIDAVADHQGQSIVITGKNLRDATAHIETEKLPVAAVIGWAWAEGKTVAMREHGAGVYVGDHPADIAAARAAGAAAVAVTTGSHGADSFADADVVLDSLTEFPPWLARHVAAA</sequence>
<dbReference type="SUPFAM" id="SSF56784">
    <property type="entry name" value="HAD-like"/>
    <property type="match status" value="1"/>
</dbReference>
<dbReference type="RefSeq" id="WP_211347653.1">
    <property type="nucleotide sequence ID" value="NZ_JBHTGS010000001.1"/>
</dbReference>
<dbReference type="InParanoid" id="A0A543AWB4"/>
<dbReference type="EMBL" id="VFOW01000001">
    <property type="protein sequence ID" value="TQL76861.1"/>
    <property type="molecule type" value="Genomic_DNA"/>
</dbReference>
<dbReference type="Gene3D" id="1.10.150.240">
    <property type="entry name" value="Putative phosphatase, domain 2"/>
    <property type="match status" value="1"/>
</dbReference>